<sequence>MVCGRFEDRFLKAHLNYIFLNFSGLITNDQKEWAHFSDRDHHKADTSSITSSEAESVDDIWSITDEQREYYINQFKAMQPELNGVILGKGHFSLKIFTHSSSEPCQS</sequence>
<dbReference type="AlphaFoldDB" id="A8DR76"/>
<dbReference type="Gene3D" id="3.90.400.10">
    <property type="entry name" value="Oligo-1,6-glucosidase, Domain 2"/>
    <property type="match status" value="1"/>
</dbReference>
<evidence type="ECO:0000313" key="1">
    <source>
        <dbReference type="EMBL" id="ABL59952.1"/>
    </source>
</evidence>
<dbReference type="InterPro" id="IPR045857">
    <property type="entry name" value="O16G_dom_2"/>
</dbReference>
<accession>A8DR76</accession>
<proteinExistence type="predicted"/>
<protein>
    <submittedName>
        <fullName evidence="1">Uncharacterized protein</fullName>
    </submittedName>
</protein>
<dbReference type="EMBL" id="DQ981525">
    <property type="protein sequence ID" value="ABL59952.1"/>
    <property type="molecule type" value="Genomic_DNA"/>
</dbReference>
<organism evidence="1">
    <name type="scientific">uncultured eukaryote</name>
    <dbReference type="NCBI Taxonomy" id="100272"/>
    <lineage>
        <taxon>Eukaryota</taxon>
        <taxon>environmental samples</taxon>
    </lineage>
</organism>
<reference evidence="1" key="1">
    <citation type="submission" date="2006-09" db="EMBL/GenBank/DDBJ databases">
        <title>Metagenomic DNA to Overcome Oxidative Stress from the Tidal-flat.</title>
        <authorList>
            <person name="Kim B."/>
            <person name="Song B.-J."/>
            <person name="Yeo W.-S."/>
            <person name="Lim Y.-W."/>
            <person name="Roe J.-H."/>
            <person name="Chun J."/>
        </authorList>
    </citation>
    <scope>NUCLEOTIDE SEQUENCE</scope>
</reference>
<name>A8DR76_9EUKA</name>